<dbReference type="SUPFAM" id="SSF46689">
    <property type="entry name" value="Homeodomain-like"/>
    <property type="match status" value="1"/>
</dbReference>
<evidence type="ECO:0000313" key="2">
    <source>
        <dbReference type="EMBL" id="SCF47286.1"/>
    </source>
</evidence>
<feature type="compositionally biased region" description="Pro residues" evidence="1">
    <location>
        <begin position="199"/>
        <end position="230"/>
    </location>
</feature>
<feature type="region of interest" description="Disordered" evidence="1">
    <location>
        <begin position="313"/>
        <end position="364"/>
    </location>
</feature>
<feature type="compositionally biased region" description="Low complexity" evidence="1">
    <location>
        <begin position="340"/>
        <end position="355"/>
    </location>
</feature>
<accession>A0A1C5AQ65</accession>
<keyword evidence="3" id="KW-1185">Reference proteome</keyword>
<name>A0A1C5AQ65_9ACTN</name>
<gene>
    <name evidence="2" type="ORF">GA0070563_11626</name>
</gene>
<evidence type="ECO:0000313" key="3">
    <source>
        <dbReference type="Proteomes" id="UP000183585"/>
    </source>
</evidence>
<dbReference type="AlphaFoldDB" id="A0A1C5AQ65"/>
<dbReference type="EMBL" id="FMCT01000016">
    <property type="protein sequence ID" value="SCF47286.1"/>
    <property type="molecule type" value="Genomic_DNA"/>
</dbReference>
<reference evidence="3" key="1">
    <citation type="submission" date="2016-06" db="EMBL/GenBank/DDBJ databases">
        <authorList>
            <person name="Varghese N."/>
            <person name="Submissions Spin"/>
        </authorList>
    </citation>
    <scope>NUCLEOTIDE SEQUENCE [LARGE SCALE GENOMIC DNA]</scope>
    <source>
        <strain evidence="3">DSM 43168</strain>
    </source>
</reference>
<organism evidence="2 3">
    <name type="scientific">Micromonospora carbonacea</name>
    <dbReference type="NCBI Taxonomy" id="47853"/>
    <lineage>
        <taxon>Bacteria</taxon>
        <taxon>Bacillati</taxon>
        <taxon>Actinomycetota</taxon>
        <taxon>Actinomycetes</taxon>
        <taxon>Micromonosporales</taxon>
        <taxon>Micromonosporaceae</taxon>
        <taxon>Micromonospora</taxon>
    </lineage>
</organism>
<evidence type="ECO:0000256" key="1">
    <source>
        <dbReference type="SAM" id="MobiDB-lite"/>
    </source>
</evidence>
<dbReference type="InterPro" id="IPR009057">
    <property type="entry name" value="Homeodomain-like_sf"/>
</dbReference>
<proteinExistence type="predicted"/>
<dbReference type="Pfam" id="PF13565">
    <property type="entry name" value="HTH_32"/>
    <property type="match status" value="1"/>
</dbReference>
<sequence>MAARGRPKAELVLSGGERRTLEEWAAWTGGGRLALRARIVLASAEGLSNRDVATKLEVGPHTAGKWRARFVDRRLAGLLDGPRSGAGRRITAAQADAVLARTLQTAPPAGAGLWSTRAMAAAVGLNQTAVSRLWRAAGLRPHQVATWRLFQDPRFAATVRLVAGLRSAAGDRILALATEPVGPGQPGSHPGPRSVAPTGPAPTGPAPTGPAPTGPAPTGPVPTGPAPVDPAPTGLAPTNLTPGGAVGEVLDFLAALDARVPSEWEVHVACIGRTARGHPAVRAWLGAHPRFHLHPVPVAQSWQRLLDRWAGRPAPDVQRRRSAVTPQEKPIPLLATSTTSPGESRPSSISSARARNGSEPPMCP</sequence>
<feature type="region of interest" description="Disordered" evidence="1">
    <location>
        <begin position="178"/>
        <end position="235"/>
    </location>
</feature>
<protein>
    <submittedName>
        <fullName evidence="2">Transcriptional regulator, RpiR family</fullName>
    </submittedName>
</protein>
<dbReference type="Proteomes" id="UP000183585">
    <property type="component" value="Unassembled WGS sequence"/>
</dbReference>